<dbReference type="SUPFAM" id="SSF63829">
    <property type="entry name" value="Calcium-dependent phosphotriesterase"/>
    <property type="match status" value="1"/>
</dbReference>
<dbReference type="SMART" id="SM00089">
    <property type="entry name" value="PKD"/>
    <property type="match status" value="1"/>
</dbReference>
<dbReference type="RefSeq" id="WP_115818605.1">
    <property type="nucleotide sequence ID" value="NZ_QRDV01000009.1"/>
</dbReference>
<dbReference type="AlphaFoldDB" id="A0A3D9H139"/>
<dbReference type="InterPro" id="IPR026341">
    <property type="entry name" value="T9SS_type_B"/>
</dbReference>
<keyword evidence="1" id="KW-0732">Signal</keyword>
<proteinExistence type="predicted"/>
<evidence type="ECO:0000259" key="2">
    <source>
        <dbReference type="PROSITE" id="PS50093"/>
    </source>
</evidence>
<dbReference type="Pfam" id="PF13585">
    <property type="entry name" value="CHU_C"/>
    <property type="match status" value="1"/>
</dbReference>
<keyword evidence="4" id="KW-1185">Reference proteome</keyword>
<name>A0A3D9H139_9FLAO</name>
<dbReference type="InterPro" id="IPR022409">
    <property type="entry name" value="PKD/Chitinase_dom"/>
</dbReference>
<dbReference type="InterPro" id="IPR000601">
    <property type="entry name" value="PKD_dom"/>
</dbReference>
<dbReference type="EMBL" id="QRDV01000009">
    <property type="protein sequence ID" value="RED42248.1"/>
    <property type="molecule type" value="Genomic_DNA"/>
</dbReference>
<dbReference type="SUPFAM" id="SSF49299">
    <property type="entry name" value="PKD domain"/>
    <property type="match status" value="1"/>
</dbReference>
<dbReference type="CDD" id="cd00146">
    <property type="entry name" value="PKD"/>
    <property type="match status" value="1"/>
</dbReference>
<feature type="domain" description="PKD" evidence="2">
    <location>
        <begin position="410"/>
        <end position="459"/>
    </location>
</feature>
<comment type="caution">
    <text evidence="3">The sequence shown here is derived from an EMBL/GenBank/DDBJ whole genome shotgun (WGS) entry which is preliminary data.</text>
</comment>
<dbReference type="InterPro" id="IPR013783">
    <property type="entry name" value="Ig-like_fold"/>
</dbReference>
<feature type="signal peptide" evidence="1">
    <location>
        <begin position="1"/>
        <end position="33"/>
    </location>
</feature>
<organism evidence="3 4">
    <name type="scientific">Winogradskyella eximia</name>
    <dbReference type="NCBI Taxonomy" id="262006"/>
    <lineage>
        <taxon>Bacteria</taxon>
        <taxon>Pseudomonadati</taxon>
        <taxon>Bacteroidota</taxon>
        <taxon>Flavobacteriia</taxon>
        <taxon>Flavobacteriales</taxon>
        <taxon>Flavobacteriaceae</taxon>
        <taxon>Winogradskyella</taxon>
    </lineage>
</organism>
<reference evidence="3 4" key="1">
    <citation type="submission" date="2018-07" db="EMBL/GenBank/DDBJ databases">
        <title>Genomic Encyclopedia of Type Strains, Phase III (KMG-III): the genomes of soil and plant-associated and newly described type strains.</title>
        <authorList>
            <person name="Whitman W."/>
        </authorList>
    </citation>
    <scope>NUCLEOTIDE SEQUENCE [LARGE SCALE GENOMIC DNA]</scope>
    <source>
        <strain evidence="3 4">CECT 7946</strain>
    </source>
</reference>
<accession>A0A3D9H139</accession>
<evidence type="ECO:0000313" key="4">
    <source>
        <dbReference type="Proteomes" id="UP000256980"/>
    </source>
</evidence>
<dbReference type="InterPro" id="IPR035986">
    <property type="entry name" value="PKD_dom_sf"/>
</dbReference>
<dbReference type="Gene3D" id="2.60.40.10">
    <property type="entry name" value="Immunoglobulins"/>
    <property type="match status" value="1"/>
</dbReference>
<dbReference type="NCBIfam" id="TIGR04131">
    <property type="entry name" value="Bac_Flav_CTERM"/>
    <property type="match status" value="1"/>
</dbReference>
<dbReference type="Proteomes" id="UP000256980">
    <property type="component" value="Unassembled WGS sequence"/>
</dbReference>
<dbReference type="OrthoDB" id="1270719at2"/>
<gene>
    <name evidence="3" type="ORF">DFQ10_109143</name>
</gene>
<protein>
    <submittedName>
        <fullName evidence="3">Gliding motility-associated-like protein</fullName>
    </submittedName>
</protein>
<dbReference type="PROSITE" id="PS50093">
    <property type="entry name" value="PKD"/>
    <property type="match status" value="1"/>
</dbReference>
<evidence type="ECO:0000313" key="3">
    <source>
        <dbReference type="EMBL" id="RED42248.1"/>
    </source>
</evidence>
<feature type="chain" id="PRO_5017667611" evidence="1">
    <location>
        <begin position="34"/>
        <end position="925"/>
    </location>
</feature>
<evidence type="ECO:0000256" key="1">
    <source>
        <dbReference type="SAM" id="SignalP"/>
    </source>
</evidence>
<sequence>MIFGYYYKIFFSTNKLAQILLCVCCIFLGTSHAQNESSNWYFGSNSGLTFNTSPPSALQDSQMSTGEGCASVSDFAGELLFYTDGRTIWNRNHSVMLNGTDLLADNSVSQATLIISKPNNLNVYYVFTMDKPVFLHNNLYYSEIDMTLDNGLGGVTEVKNVLIASDVTEMLTSHKSDSFEGHWVVAHEMSNNKYLTFRIDELGINTEPIISSSGSSAGGFGQLKISPQGNKIAATLYSVTDNINVSSFNANTGVISNSKTLDLGNRNSYGLEFSPNGSLLYVSSGFVATPYIAQFDLSAGTTNAIQDSKTVIHGNSPRATGSMQLGIDGKIYISAIQDSYLDVIDNPNALGIDCNYIESAINLGSNRGQYGLPQWVESIFSNEIITVETTCPETVVNFTLKHNNFDSVIWDFGDPSSGVNNVSSDFNPQHTYPSSGTYTASATMQANGGEFQYSKDIVVFTNPETTETVQLIQCDDNMDGYAAFNLTEANEIISEYNGSLIFTYYLNEEAAKYETFESQITEILNYTNNNPFNDIVYARIENTNGCYSIAEINLTLSSNQFPQANMLNYTTCDDDISDIDHTDGIATFDFSDATATIENLFLDQDVTVSYYTNELDASSENDNIYNINEHSNSLSPFIQNIWVRIDGTDNNNCIGYGHLITLTVIPSNIDETDILDEYVICYDTDENIINTDLTIHTEISADNYKFQWYNGSMDDVVNNSSSTILVGAENNYYTPMHHGFYTVQITDINTGCNFWDSTHVIASYPPENINIEQTSPFFSTKNSVIVNAIGSGNYLYKLDSGEWQSSNIFSNIPPGEHIISVKDVFGCDVIEKSFSLVGFPVFFTPNDDGINDFWMVNSSENLVIKKILIFNRYGKLITELKGTNSWDGTYNGNLLPTNDYWFSMTYFNTEDFIEKKFLGHFTLKR</sequence>